<evidence type="ECO:0000313" key="6">
    <source>
        <dbReference type="Proteomes" id="UP000317550"/>
    </source>
</evidence>
<dbReference type="InterPro" id="IPR051531">
    <property type="entry name" value="N-acetyltransferase"/>
</dbReference>
<evidence type="ECO:0000313" key="5">
    <source>
        <dbReference type="EMBL" id="QDQ27534.1"/>
    </source>
</evidence>
<protein>
    <submittedName>
        <fullName evidence="5">GNAT family N-acetyltransferase</fullName>
    </submittedName>
</protein>
<evidence type="ECO:0000256" key="2">
    <source>
        <dbReference type="ARBA" id="ARBA00023315"/>
    </source>
</evidence>
<evidence type="ECO:0000256" key="1">
    <source>
        <dbReference type="ARBA" id="ARBA00022679"/>
    </source>
</evidence>
<dbReference type="SUPFAM" id="SSF55729">
    <property type="entry name" value="Acyl-CoA N-acyltransferases (Nat)"/>
    <property type="match status" value="1"/>
</dbReference>
<dbReference type="Proteomes" id="UP000317550">
    <property type="component" value="Chromosome"/>
</dbReference>
<dbReference type="Gene3D" id="3.40.630.30">
    <property type="match status" value="1"/>
</dbReference>
<dbReference type="InterPro" id="IPR016181">
    <property type="entry name" value="Acyl_CoA_acyltransferase"/>
</dbReference>
<evidence type="ECO:0000256" key="3">
    <source>
        <dbReference type="ARBA" id="ARBA00038502"/>
    </source>
</evidence>
<sequence length="216" mass="23996">MACRQSNARTTMTPTPPHLSDGSLIVRLAGSQDVTAFLTYLQVNRNAFAPVEPRRPESYYSAEACLTRIVLNRAQFQDGRSACLLVLEPDDRTVIGTINFSALSDYPHHAAVLGYSLAVTEWGKGRMYRALSLAIEWIFAEFNLHRLSANHLPDNERSGRLLAKLGFRREGYAPAYLLIAGVWRDHVLTALTNANWRVRGHTQSLVVGESGRASSI</sequence>
<dbReference type="PROSITE" id="PS51186">
    <property type="entry name" value="GNAT"/>
    <property type="match status" value="1"/>
</dbReference>
<dbReference type="KEGG" id="cari:FNU76_14855"/>
<name>A0A516SH93_9NEIS</name>
<gene>
    <name evidence="5" type="ORF">FNU76_14855</name>
</gene>
<dbReference type="GO" id="GO:0005737">
    <property type="term" value="C:cytoplasm"/>
    <property type="evidence" value="ECO:0007669"/>
    <property type="project" value="TreeGrafter"/>
</dbReference>
<feature type="domain" description="N-acetyltransferase" evidence="4">
    <location>
        <begin position="38"/>
        <end position="189"/>
    </location>
</feature>
<dbReference type="PANTHER" id="PTHR43792">
    <property type="entry name" value="GNAT FAMILY, PUTATIVE (AFU_ORTHOLOGUE AFUA_3G00765)-RELATED-RELATED"/>
    <property type="match status" value="1"/>
</dbReference>
<dbReference type="Pfam" id="PF13302">
    <property type="entry name" value="Acetyltransf_3"/>
    <property type="match status" value="1"/>
</dbReference>
<dbReference type="PANTHER" id="PTHR43792:SF8">
    <property type="entry name" value="[RIBOSOMAL PROTEIN US5]-ALANINE N-ACETYLTRANSFERASE"/>
    <property type="match status" value="1"/>
</dbReference>
<dbReference type="InterPro" id="IPR000182">
    <property type="entry name" value="GNAT_dom"/>
</dbReference>
<dbReference type="GO" id="GO:0008999">
    <property type="term" value="F:protein-N-terminal-alanine acetyltransferase activity"/>
    <property type="evidence" value="ECO:0007669"/>
    <property type="project" value="TreeGrafter"/>
</dbReference>
<reference evidence="6" key="1">
    <citation type="submission" date="2019-07" db="EMBL/GenBank/DDBJ databases">
        <title>Chitinimonas sp. nov., isolated from Ny-Alesund, arctica soil.</title>
        <authorList>
            <person name="Xu Q."/>
            <person name="Peng F."/>
        </authorList>
    </citation>
    <scope>NUCLEOTIDE SEQUENCE [LARGE SCALE GENOMIC DNA]</scope>
    <source>
        <strain evidence="6">R3-44</strain>
    </source>
</reference>
<proteinExistence type="inferred from homology"/>
<keyword evidence="6" id="KW-1185">Reference proteome</keyword>
<dbReference type="EMBL" id="CP041730">
    <property type="protein sequence ID" value="QDQ27534.1"/>
    <property type="molecule type" value="Genomic_DNA"/>
</dbReference>
<dbReference type="OrthoDB" id="5242221at2"/>
<comment type="similarity">
    <text evidence="3">Belongs to the acetyltransferase family. RimJ subfamily.</text>
</comment>
<keyword evidence="1 5" id="KW-0808">Transferase</keyword>
<accession>A0A516SH93</accession>
<keyword evidence="2" id="KW-0012">Acyltransferase</keyword>
<evidence type="ECO:0000259" key="4">
    <source>
        <dbReference type="PROSITE" id="PS51186"/>
    </source>
</evidence>
<organism evidence="5 6">
    <name type="scientific">Chitinimonas arctica</name>
    <dbReference type="NCBI Taxonomy" id="2594795"/>
    <lineage>
        <taxon>Bacteria</taxon>
        <taxon>Pseudomonadati</taxon>
        <taxon>Pseudomonadota</taxon>
        <taxon>Betaproteobacteria</taxon>
        <taxon>Neisseriales</taxon>
        <taxon>Chitinibacteraceae</taxon>
        <taxon>Chitinimonas</taxon>
    </lineage>
</organism>
<dbReference type="AlphaFoldDB" id="A0A516SH93"/>